<keyword evidence="2" id="KW-1185">Reference proteome</keyword>
<reference evidence="2" key="1">
    <citation type="submission" date="2016-10" db="EMBL/GenBank/DDBJ databases">
        <authorList>
            <person name="Varghese N."/>
            <person name="Submissions S."/>
        </authorList>
    </citation>
    <scope>NUCLEOTIDE SEQUENCE [LARGE SCALE GENOMIC DNA]</scope>
    <source>
        <strain evidence="2">CGMCC 4.2126</strain>
    </source>
</reference>
<proteinExistence type="predicted"/>
<evidence type="ECO:0000313" key="1">
    <source>
        <dbReference type="EMBL" id="SFK43551.1"/>
    </source>
</evidence>
<dbReference type="AlphaFoldDB" id="A0A1I3ZIP0"/>
<evidence type="ECO:0000313" key="2">
    <source>
        <dbReference type="Proteomes" id="UP000199111"/>
    </source>
</evidence>
<protein>
    <submittedName>
        <fullName evidence="1">SIR2-like domain-containing protein</fullName>
    </submittedName>
</protein>
<dbReference type="SUPFAM" id="SSF52467">
    <property type="entry name" value="DHS-like NAD/FAD-binding domain"/>
    <property type="match status" value="1"/>
</dbReference>
<dbReference type="Proteomes" id="UP000199111">
    <property type="component" value="Unassembled WGS sequence"/>
</dbReference>
<name>A0A1I3ZIP0_9ACTN</name>
<sequence length="293" mass="33049">MDDADWRRLIDQLRGGDCTPFLGAGACYGTLPTGSELSRKWANSYKYPFPDDHDLARVMQYAAVLEGDPVYLKEQICEYLQSHGLPDFSHDGEPHALLAKFKLRVFLTTNYDNFLVEALGGAGKTAHRAICSWADRNPMETPELPEPSVEEPLVYHLHGSWAEPSSLVLIEDDYLEYLANVAAAQASGNRTLIPISVLRAMTTRSLLFIGYSLQDWTFRVLFHGLLRAIPAVQLRRHVSVQLLPPVNTPIAEAEERAKQYLVRYLDTGWRISIFWGTAAQFCEELRRRLGPDA</sequence>
<organism evidence="1 2">
    <name type="scientific">Streptosporangium canum</name>
    <dbReference type="NCBI Taxonomy" id="324952"/>
    <lineage>
        <taxon>Bacteria</taxon>
        <taxon>Bacillati</taxon>
        <taxon>Actinomycetota</taxon>
        <taxon>Actinomycetes</taxon>
        <taxon>Streptosporangiales</taxon>
        <taxon>Streptosporangiaceae</taxon>
        <taxon>Streptosporangium</taxon>
    </lineage>
</organism>
<accession>A0A1I3ZIP0</accession>
<dbReference type="Pfam" id="PF13289">
    <property type="entry name" value="SIR2_2"/>
    <property type="match status" value="1"/>
</dbReference>
<gene>
    <name evidence="1" type="ORF">SAMN05216275_12520</name>
</gene>
<dbReference type="InterPro" id="IPR029035">
    <property type="entry name" value="DHS-like_NAD/FAD-binding_dom"/>
</dbReference>
<dbReference type="EMBL" id="FOQY01000025">
    <property type="protein sequence ID" value="SFK43551.1"/>
    <property type="molecule type" value="Genomic_DNA"/>
</dbReference>